<evidence type="ECO:0000256" key="1">
    <source>
        <dbReference type="SAM" id="SignalP"/>
    </source>
</evidence>
<gene>
    <name evidence="2" type="ORF">ACFFPI_21850</name>
</gene>
<name>A0ABV5UX27_9MICC</name>
<dbReference type="RefSeq" id="WP_376955341.1">
    <property type="nucleotide sequence ID" value="NZ_JBHMBH010000062.1"/>
</dbReference>
<sequence>MKKLVALAIGAGLALSACGSASAQPPAATPSSPTPSPVQTATPAQFASILSENQKVWRDYNTNIVECGIARVLGKSTADQIKVMTCGMTVVTVTLTAKNAIRDIVALPKPSPEVKKLVDRAITDLTPLSTIDAAVACKDASSEACDEKETLANGQIRDVVSMLDAWAPYMR</sequence>
<reference evidence="2 3" key="1">
    <citation type="submission" date="2024-09" db="EMBL/GenBank/DDBJ databases">
        <authorList>
            <person name="Sun Q."/>
            <person name="Mori K."/>
        </authorList>
    </citation>
    <scope>NUCLEOTIDE SEQUENCE [LARGE SCALE GENOMIC DNA]</scope>
    <source>
        <strain evidence="2 3">JCM 13519</strain>
    </source>
</reference>
<dbReference type="EMBL" id="JBHMBH010000062">
    <property type="protein sequence ID" value="MFB9716742.1"/>
    <property type="molecule type" value="Genomic_DNA"/>
</dbReference>
<dbReference type="PROSITE" id="PS51257">
    <property type="entry name" value="PROKAR_LIPOPROTEIN"/>
    <property type="match status" value="1"/>
</dbReference>
<keyword evidence="1" id="KW-0732">Signal</keyword>
<feature type="chain" id="PRO_5047538117" description="Lipoprotein" evidence="1">
    <location>
        <begin position="24"/>
        <end position="171"/>
    </location>
</feature>
<evidence type="ECO:0008006" key="4">
    <source>
        <dbReference type="Google" id="ProtNLM"/>
    </source>
</evidence>
<protein>
    <recommendedName>
        <fullName evidence="4">Lipoprotein</fullName>
    </recommendedName>
</protein>
<comment type="caution">
    <text evidence="2">The sequence shown here is derived from an EMBL/GenBank/DDBJ whole genome shotgun (WGS) entry which is preliminary data.</text>
</comment>
<keyword evidence="3" id="KW-1185">Reference proteome</keyword>
<organism evidence="2 3">
    <name type="scientific">Arthrobacter methylotrophus</name>
    <dbReference type="NCBI Taxonomy" id="121291"/>
    <lineage>
        <taxon>Bacteria</taxon>
        <taxon>Bacillati</taxon>
        <taxon>Actinomycetota</taxon>
        <taxon>Actinomycetes</taxon>
        <taxon>Micrococcales</taxon>
        <taxon>Micrococcaceae</taxon>
        <taxon>Arthrobacter</taxon>
    </lineage>
</organism>
<evidence type="ECO:0000313" key="2">
    <source>
        <dbReference type="EMBL" id="MFB9716742.1"/>
    </source>
</evidence>
<accession>A0ABV5UX27</accession>
<dbReference type="Proteomes" id="UP001589536">
    <property type="component" value="Unassembled WGS sequence"/>
</dbReference>
<evidence type="ECO:0000313" key="3">
    <source>
        <dbReference type="Proteomes" id="UP001589536"/>
    </source>
</evidence>
<feature type="signal peptide" evidence="1">
    <location>
        <begin position="1"/>
        <end position="23"/>
    </location>
</feature>
<proteinExistence type="predicted"/>